<dbReference type="Proteomes" id="UP001162972">
    <property type="component" value="Chromosome 7"/>
</dbReference>
<organism evidence="2 3">
    <name type="scientific">Salix udensis</name>
    <dbReference type="NCBI Taxonomy" id="889485"/>
    <lineage>
        <taxon>Eukaryota</taxon>
        <taxon>Viridiplantae</taxon>
        <taxon>Streptophyta</taxon>
        <taxon>Embryophyta</taxon>
        <taxon>Tracheophyta</taxon>
        <taxon>Spermatophyta</taxon>
        <taxon>Magnoliopsida</taxon>
        <taxon>eudicotyledons</taxon>
        <taxon>Gunneridae</taxon>
        <taxon>Pentapetalae</taxon>
        <taxon>rosids</taxon>
        <taxon>fabids</taxon>
        <taxon>Malpighiales</taxon>
        <taxon>Salicaceae</taxon>
        <taxon>Saliceae</taxon>
        <taxon>Salix</taxon>
    </lineage>
</organism>
<sequence>MGKQQKSLRSKAVHFVSDLTTVILNPISDKPSKHPTPLPHPPP</sequence>
<protein>
    <submittedName>
        <fullName evidence="2">Uncharacterized protein</fullName>
    </submittedName>
</protein>
<dbReference type="AlphaFoldDB" id="A0AAD6K9U0"/>
<evidence type="ECO:0000313" key="2">
    <source>
        <dbReference type="EMBL" id="KAJ6419432.1"/>
    </source>
</evidence>
<dbReference type="EMBL" id="JAPFFJ010000009">
    <property type="protein sequence ID" value="KAJ6419432.1"/>
    <property type="molecule type" value="Genomic_DNA"/>
</dbReference>
<proteinExistence type="predicted"/>
<reference evidence="2 3" key="1">
    <citation type="journal article" date="2023" name="Int. J. Mol. Sci.">
        <title>De Novo Assembly and Annotation of 11 Diverse Shrub Willow (Salix) Genomes Reveals Novel Gene Organization in Sex-Linked Regions.</title>
        <authorList>
            <person name="Hyden B."/>
            <person name="Feng K."/>
            <person name="Yates T.B."/>
            <person name="Jawdy S."/>
            <person name="Cereghino C."/>
            <person name="Smart L.B."/>
            <person name="Muchero W."/>
        </authorList>
    </citation>
    <scope>NUCLEOTIDE SEQUENCE [LARGE SCALE GENOMIC DNA]</scope>
    <source>
        <tissue evidence="2">Shoot tip</tissue>
    </source>
</reference>
<keyword evidence="3" id="KW-1185">Reference proteome</keyword>
<evidence type="ECO:0000313" key="3">
    <source>
        <dbReference type="Proteomes" id="UP001162972"/>
    </source>
</evidence>
<name>A0AAD6K9U0_9ROSI</name>
<comment type="caution">
    <text evidence="2">The sequence shown here is derived from an EMBL/GenBank/DDBJ whole genome shotgun (WGS) entry which is preliminary data.</text>
</comment>
<accession>A0AAD6K9U0</accession>
<gene>
    <name evidence="2" type="ORF">OIU84_029526</name>
</gene>
<feature type="compositionally biased region" description="Pro residues" evidence="1">
    <location>
        <begin position="34"/>
        <end position="43"/>
    </location>
</feature>
<feature type="region of interest" description="Disordered" evidence="1">
    <location>
        <begin position="24"/>
        <end position="43"/>
    </location>
</feature>
<feature type="non-terminal residue" evidence="2">
    <location>
        <position position="43"/>
    </location>
</feature>
<evidence type="ECO:0000256" key="1">
    <source>
        <dbReference type="SAM" id="MobiDB-lite"/>
    </source>
</evidence>